<name>A0ACC5U5L6_9FLAO</name>
<comment type="caution">
    <text evidence="1">The sequence shown here is derived from an EMBL/GenBank/DDBJ whole genome shotgun (WGS) entry which is preliminary data.</text>
</comment>
<sequence>MIWGFTLILLGIIAVPSLIVSKKSNKGELLEQIEPHQGWIGIAFCLWGIWGVVSSVLNMNLLTTFPLWWITLFVGNIVEVVLGFLLGFGLITKIFSSKIETEKRAYIREKLAPKLGRLGIVGLLMGVWMTAVSFLFL</sequence>
<reference evidence="1" key="1">
    <citation type="submission" date="2021-05" db="EMBL/GenBank/DDBJ databases">
        <title>Draft genomes of bacteria isolated from model marine particles.</title>
        <authorList>
            <person name="Datta M.S."/>
            <person name="Schwartzman J.A."/>
            <person name="Enke T.N."/>
            <person name="Saavedra J."/>
            <person name="Cermak N."/>
            <person name="Cordero O.X."/>
        </authorList>
    </citation>
    <scope>NUCLEOTIDE SEQUENCE</scope>
    <source>
        <strain evidence="1">I2M19</strain>
    </source>
</reference>
<organism evidence="1 2">
    <name type="scientific">Pseudotamlana agarivorans</name>
    <dbReference type="NCBI Taxonomy" id="481183"/>
    <lineage>
        <taxon>Bacteria</taxon>
        <taxon>Pseudomonadati</taxon>
        <taxon>Bacteroidota</taxon>
        <taxon>Flavobacteriia</taxon>
        <taxon>Flavobacteriales</taxon>
        <taxon>Flavobacteriaceae</taxon>
        <taxon>Pseudotamlana</taxon>
    </lineage>
</organism>
<gene>
    <name evidence="1" type="ORF">KO493_02690</name>
</gene>
<evidence type="ECO:0000313" key="1">
    <source>
        <dbReference type="EMBL" id="MBU2949601.1"/>
    </source>
</evidence>
<dbReference type="EMBL" id="JAHKPD010000007">
    <property type="protein sequence ID" value="MBU2949601.1"/>
    <property type="molecule type" value="Genomic_DNA"/>
</dbReference>
<keyword evidence="2" id="KW-1185">Reference proteome</keyword>
<dbReference type="Proteomes" id="UP001647509">
    <property type="component" value="Unassembled WGS sequence"/>
</dbReference>
<protein>
    <submittedName>
        <fullName evidence="1">Uncharacterized protein</fullName>
    </submittedName>
</protein>
<proteinExistence type="predicted"/>
<evidence type="ECO:0000313" key="2">
    <source>
        <dbReference type="Proteomes" id="UP001647509"/>
    </source>
</evidence>
<accession>A0ACC5U5L6</accession>